<protein>
    <recommendedName>
        <fullName evidence="5">Hsp90 chaperone protein kinase-targeting subunit</fullName>
    </recommendedName>
</protein>
<dbReference type="SMART" id="SM01070">
    <property type="entry name" value="CDC37_M"/>
    <property type="match status" value="1"/>
</dbReference>
<feature type="compositionally biased region" description="Basic and acidic residues" evidence="6">
    <location>
        <begin position="157"/>
        <end position="171"/>
    </location>
</feature>
<dbReference type="InterPro" id="IPR004918">
    <property type="entry name" value="Cdc37"/>
</dbReference>
<dbReference type="InterPro" id="IPR013874">
    <property type="entry name" value="Cdc37_Hsp90-bd"/>
</dbReference>
<feature type="compositionally biased region" description="Polar residues" evidence="6">
    <location>
        <begin position="206"/>
        <end position="217"/>
    </location>
</feature>
<organism evidence="10 11">
    <name type="scientific">Tilletiopsis washingtonensis</name>
    <dbReference type="NCBI Taxonomy" id="58919"/>
    <lineage>
        <taxon>Eukaryota</taxon>
        <taxon>Fungi</taxon>
        <taxon>Dikarya</taxon>
        <taxon>Basidiomycota</taxon>
        <taxon>Ustilaginomycotina</taxon>
        <taxon>Exobasidiomycetes</taxon>
        <taxon>Entylomatales</taxon>
        <taxon>Entylomatales incertae sedis</taxon>
        <taxon>Tilletiopsis</taxon>
    </lineage>
</organism>
<dbReference type="OrthoDB" id="440202at2759"/>
<evidence type="ECO:0000256" key="5">
    <source>
        <dbReference type="ARBA" id="ARBA00031396"/>
    </source>
</evidence>
<proteinExistence type="inferred from homology"/>
<evidence type="ECO:0000259" key="7">
    <source>
        <dbReference type="SMART" id="SM01069"/>
    </source>
</evidence>
<dbReference type="SMART" id="SM01069">
    <property type="entry name" value="CDC37_C"/>
    <property type="match status" value="1"/>
</dbReference>
<dbReference type="Gene3D" id="1.20.58.610">
    <property type="entry name" value="Cdc37, Hsp90 binding domain"/>
    <property type="match status" value="1"/>
</dbReference>
<dbReference type="Pfam" id="PF03234">
    <property type="entry name" value="CDC37_N"/>
    <property type="match status" value="1"/>
</dbReference>
<dbReference type="InterPro" id="IPR013873">
    <property type="entry name" value="Cdc37_C"/>
</dbReference>
<feature type="compositionally biased region" description="Acidic residues" evidence="6">
    <location>
        <begin position="221"/>
        <end position="230"/>
    </location>
</feature>
<comment type="similarity">
    <text evidence="2">Belongs to the CDC37 family.</text>
</comment>
<feature type="domain" description="Cdc37 Hsp90 binding" evidence="8">
    <location>
        <begin position="182"/>
        <end position="378"/>
    </location>
</feature>
<evidence type="ECO:0000256" key="6">
    <source>
        <dbReference type="SAM" id="MobiDB-lite"/>
    </source>
</evidence>
<evidence type="ECO:0000256" key="3">
    <source>
        <dbReference type="ARBA" id="ARBA00022490"/>
    </source>
</evidence>
<keyword evidence="11" id="KW-1185">Reference proteome</keyword>
<dbReference type="AlphaFoldDB" id="A0A316Z433"/>
<reference evidence="10 11" key="1">
    <citation type="journal article" date="2018" name="Mol. Biol. Evol.">
        <title>Broad Genomic Sampling Reveals a Smut Pathogenic Ancestry of the Fungal Clade Ustilaginomycotina.</title>
        <authorList>
            <person name="Kijpornyongpan T."/>
            <person name="Mondo S.J."/>
            <person name="Barry K."/>
            <person name="Sandor L."/>
            <person name="Lee J."/>
            <person name="Lipzen A."/>
            <person name="Pangilinan J."/>
            <person name="LaButti K."/>
            <person name="Hainaut M."/>
            <person name="Henrissat B."/>
            <person name="Grigoriev I.V."/>
            <person name="Spatafora J.W."/>
            <person name="Aime M.C."/>
        </authorList>
    </citation>
    <scope>NUCLEOTIDE SEQUENCE [LARGE SCALE GENOMIC DNA]</scope>
    <source>
        <strain evidence="10 11">MCA 4186</strain>
    </source>
</reference>
<keyword evidence="4" id="KW-0143">Chaperone</keyword>
<dbReference type="Pfam" id="PF08565">
    <property type="entry name" value="CDC37_M"/>
    <property type="match status" value="1"/>
</dbReference>
<dbReference type="STRING" id="58919.A0A316Z433"/>
<dbReference type="EMBL" id="KZ819299">
    <property type="protein sequence ID" value="PWN96527.1"/>
    <property type="molecule type" value="Genomic_DNA"/>
</dbReference>
<dbReference type="SUPFAM" id="SSF101391">
    <property type="entry name" value="Hsp90 co-chaperone CDC37"/>
    <property type="match status" value="1"/>
</dbReference>
<dbReference type="Pfam" id="PF08564">
    <property type="entry name" value="CDC37_C"/>
    <property type="match status" value="1"/>
</dbReference>
<dbReference type="InterPro" id="IPR038189">
    <property type="entry name" value="Cdc37_Hsp90-bd_sf"/>
</dbReference>
<evidence type="ECO:0000313" key="11">
    <source>
        <dbReference type="Proteomes" id="UP000245946"/>
    </source>
</evidence>
<feature type="compositionally biased region" description="Basic and acidic residues" evidence="6">
    <location>
        <begin position="180"/>
        <end position="194"/>
    </location>
</feature>
<keyword evidence="3" id="KW-0963">Cytoplasm</keyword>
<gene>
    <name evidence="10" type="ORF">FA09DRAFT_331381</name>
</gene>
<feature type="domain" description="Cdc37 N-terminal" evidence="9">
    <location>
        <begin position="2"/>
        <end position="177"/>
    </location>
</feature>
<dbReference type="Proteomes" id="UP000245946">
    <property type="component" value="Unassembled WGS sequence"/>
</dbReference>
<dbReference type="GeneID" id="37270546"/>
<evidence type="ECO:0000256" key="1">
    <source>
        <dbReference type="ARBA" id="ARBA00004496"/>
    </source>
</evidence>
<dbReference type="InterPro" id="IPR013855">
    <property type="entry name" value="Cdc37_N_dom"/>
</dbReference>
<dbReference type="PANTHER" id="PTHR12800">
    <property type="entry name" value="CDC37-RELATED"/>
    <property type="match status" value="1"/>
</dbReference>
<dbReference type="GO" id="GO:0051082">
    <property type="term" value="F:unfolded protein binding"/>
    <property type="evidence" value="ECO:0007669"/>
    <property type="project" value="TreeGrafter"/>
</dbReference>
<evidence type="ECO:0000256" key="4">
    <source>
        <dbReference type="ARBA" id="ARBA00023186"/>
    </source>
</evidence>
<dbReference type="RefSeq" id="XP_025596806.1">
    <property type="nucleotide sequence ID" value="XM_025743002.1"/>
</dbReference>
<evidence type="ECO:0000256" key="2">
    <source>
        <dbReference type="ARBA" id="ARBA00006222"/>
    </source>
</evidence>
<sequence>MPLNYSKWDALELSDDSDIEVHPNVDKKSFINWKQRDIHEKRELRRREMQDLRDEIALNAKLDGKLGEVLGGLSSEGSTSYSRTVSQLTAEREANPNKANPTPSDMVLSLLLQINEVPSVKGKSGNELDEALTTQLKEHREKLAARTLQASAQLKGFEEEEKRKITSDGIREGWSSGHVSKAEPEEAPSPEKPKSKGKGKATTTTIETLNSPSVQQTSPDSDADDSDDESVPALTPAMSKFIDLEPCVPKVLPLEMPGLPPQFNPKRDLNTAAFASAYEYIGKNRVLLRKGSTDALLVEAFQACMRGDAARGRRATEKGLMVQYCEKLGKDGVSLFFQRMNNQDGRAAIVFFNDVLSTFTRILTRSKALAAEQPAASGGVEQIQLVAEDPNTVIGFEVPDGPPPEKIELEGEGSESMDPERVRAFLQRRWDIFTGFAPELQEALKTKELDKVNKVLGDMPCDDAEQVVGLLDEAGILSFSSSEIRDDTAGAA</sequence>
<accession>A0A316Z433</accession>
<dbReference type="GO" id="GO:0006457">
    <property type="term" value="P:protein folding"/>
    <property type="evidence" value="ECO:0007669"/>
    <property type="project" value="TreeGrafter"/>
</dbReference>
<name>A0A316Z433_9BASI</name>
<evidence type="ECO:0000259" key="9">
    <source>
        <dbReference type="SMART" id="SM01071"/>
    </source>
</evidence>
<dbReference type="GO" id="GO:0005737">
    <property type="term" value="C:cytoplasm"/>
    <property type="evidence" value="ECO:0007669"/>
    <property type="project" value="UniProtKB-SubCell"/>
</dbReference>
<comment type="subcellular location">
    <subcellularLocation>
        <location evidence="1">Cytoplasm</location>
    </subcellularLocation>
</comment>
<feature type="domain" description="Cdc37 C-terminal" evidence="7">
    <location>
        <begin position="396"/>
        <end position="491"/>
    </location>
</feature>
<dbReference type="GO" id="GO:0051087">
    <property type="term" value="F:protein-folding chaperone binding"/>
    <property type="evidence" value="ECO:0007669"/>
    <property type="project" value="TreeGrafter"/>
</dbReference>
<dbReference type="GO" id="GO:0019901">
    <property type="term" value="F:protein kinase binding"/>
    <property type="evidence" value="ECO:0007669"/>
    <property type="project" value="InterPro"/>
</dbReference>
<evidence type="ECO:0000259" key="8">
    <source>
        <dbReference type="SMART" id="SM01070"/>
    </source>
</evidence>
<dbReference type="SMART" id="SM01071">
    <property type="entry name" value="CDC37_N"/>
    <property type="match status" value="1"/>
</dbReference>
<dbReference type="GO" id="GO:0050821">
    <property type="term" value="P:protein stabilization"/>
    <property type="evidence" value="ECO:0007669"/>
    <property type="project" value="TreeGrafter"/>
</dbReference>
<evidence type="ECO:0000313" key="10">
    <source>
        <dbReference type="EMBL" id="PWN96527.1"/>
    </source>
</evidence>
<feature type="region of interest" description="Disordered" evidence="6">
    <location>
        <begin position="157"/>
        <end position="232"/>
    </location>
</feature>
<dbReference type="PANTHER" id="PTHR12800:SF4">
    <property type="entry name" value="HSP90 CO-CHAPERONE CDC37"/>
    <property type="match status" value="1"/>
</dbReference>
<dbReference type="GO" id="GO:0031072">
    <property type="term" value="F:heat shock protein binding"/>
    <property type="evidence" value="ECO:0007669"/>
    <property type="project" value="TreeGrafter"/>
</dbReference>